<evidence type="ECO:0000313" key="7">
    <source>
        <dbReference type="EMBL" id="KAG0451851.1"/>
    </source>
</evidence>
<reference evidence="7 8" key="1">
    <citation type="journal article" date="2020" name="Nat. Food">
        <title>A phased Vanilla planifolia genome enables genetic improvement of flavour and production.</title>
        <authorList>
            <person name="Hasing T."/>
            <person name="Tang H."/>
            <person name="Brym M."/>
            <person name="Khazi F."/>
            <person name="Huang T."/>
            <person name="Chambers A.H."/>
        </authorList>
    </citation>
    <scope>NUCLEOTIDE SEQUENCE [LARGE SCALE GENOMIC DNA]</scope>
    <source>
        <tissue evidence="7">Leaf</tissue>
    </source>
</reference>
<sequence length="93" mass="10354">MVFGVQSCQNITMAAAMAAISLQITDAVVAARILNATLVVPKLDQRSFWKDSSDFSEIFDVDWFISFLSKDVKIVKQLPRIGKDIRGPYTIVC</sequence>
<keyword evidence="3" id="KW-0808">Transferase</keyword>
<dbReference type="PANTHER" id="PTHR31818">
    <property type="entry name" value="O-FUCOSYLTRANSFERASE 16"/>
    <property type="match status" value="1"/>
</dbReference>
<evidence type="ECO:0000256" key="5">
    <source>
        <dbReference type="ARBA" id="ARBA00023277"/>
    </source>
</evidence>
<evidence type="ECO:0000256" key="4">
    <source>
        <dbReference type="ARBA" id="ARBA00023253"/>
    </source>
</evidence>
<dbReference type="InterPro" id="IPR019378">
    <property type="entry name" value="GDP-Fuc_O-FucTrfase"/>
</dbReference>
<dbReference type="AlphaFoldDB" id="A0A835PDQ1"/>
<dbReference type="EMBL" id="JADCNM010000044">
    <property type="protein sequence ID" value="KAG0451851.1"/>
    <property type="molecule type" value="Genomic_DNA"/>
</dbReference>
<evidence type="ECO:0000256" key="2">
    <source>
        <dbReference type="ARBA" id="ARBA00022676"/>
    </source>
</evidence>
<comment type="similarity">
    <text evidence="1">Belongs to the glycosyltransferase GT106 family.</text>
</comment>
<evidence type="ECO:0000256" key="1">
    <source>
        <dbReference type="ARBA" id="ARBA00007737"/>
    </source>
</evidence>
<accession>A0A835PDQ1</accession>
<comment type="caution">
    <text evidence="7">The sequence shown here is derived from an EMBL/GenBank/DDBJ whole genome shotgun (WGS) entry which is preliminary data.</text>
</comment>
<keyword evidence="4" id="KW-0294">Fucose metabolism</keyword>
<organism evidence="7 8">
    <name type="scientific">Vanilla planifolia</name>
    <name type="common">Vanilla</name>
    <dbReference type="NCBI Taxonomy" id="51239"/>
    <lineage>
        <taxon>Eukaryota</taxon>
        <taxon>Viridiplantae</taxon>
        <taxon>Streptophyta</taxon>
        <taxon>Embryophyta</taxon>
        <taxon>Tracheophyta</taxon>
        <taxon>Spermatophyta</taxon>
        <taxon>Magnoliopsida</taxon>
        <taxon>Liliopsida</taxon>
        <taxon>Asparagales</taxon>
        <taxon>Orchidaceae</taxon>
        <taxon>Vanilloideae</taxon>
        <taxon>Vanilleae</taxon>
        <taxon>Vanilla</taxon>
    </lineage>
</organism>
<dbReference type="Pfam" id="PF10250">
    <property type="entry name" value="O-FucT"/>
    <property type="match status" value="1"/>
</dbReference>
<dbReference type="PANTHER" id="PTHR31818:SF1">
    <property type="entry name" value="O-FUCOSYLTRANSFERASE 16"/>
    <property type="match status" value="1"/>
</dbReference>
<dbReference type="OrthoDB" id="1714265at2759"/>
<keyword evidence="2" id="KW-0328">Glycosyltransferase</keyword>
<dbReference type="GO" id="GO:0006004">
    <property type="term" value="P:fucose metabolic process"/>
    <property type="evidence" value="ECO:0007669"/>
    <property type="project" value="UniProtKB-KW"/>
</dbReference>
<protein>
    <recommendedName>
        <fullName evidence="6">O-fucosyltransferase family protein</fullName>
    </recommendedName>
</protein>
<evidence type="ECO:0000256" key="6">
    <source>
        <dbReference type="ARBA" id="ARBA00030350"/>
    </source>
</evidence>
<dbReference type="Proteomes" id="UP000639772">
    <property type="component" value="Unassembled WGS sequence"/>
</dbReference>
<evidence type="ECO:0000313" key="8">
    <source>
        <dbReference type="Proteomes" id="UP000639772"/>
    </source>
</evidence>
<gene>
    <name evidence="7" type="ORF">HPP92_025997</name>
</gene>
<evidence type="ECO:0000256" key="3">
    <source>
        <dbReference type="ARBA" id="ARBA00022679"/>
    </source>
</evidence>
<dbReference type="GO" id="GO:0016757">
    <property type="term" value="F:glycosyltransferase activity"/>
    <property type="evidence" value="ECO:0007669"/>
    <property type="project" value="UniProtKB-KW"/>
</dbReference>
<name>A0A835PDQ1_VANPL</name>
<keyword evidence="5" id="KW-0119">Carbohydrate metabolism</keyword>
<proteinExistence type="inferred from homology"/>